<sequence length="58" mass="6665">MNNQTAHLMISTAPNIPSKIAKETIKKMENTMQTLIDDKFIDKAFAHYINDKLKCEPE</sequence>
<gene>
    <name evidence="1" type="ORF">GARC_2262</name>
</gene>
<evidence type="ECO:0000313" key="2">
    <source>
        <dbReference type="Proteomes" id="UP000006327"/>
    </source>
</evidence>
<organism evidence="1 2">
    <name type="scientific">Paraglaciecola arctica BSs20135</name>
    <dbReference type="NCBI Taxonomy" id="493475"/>
    <lineage>
        <taxon>Bacteria</taxon>
        <taxon>Pseudomonadati</taxon>
        <taxon>Pseudomonadota</taxon>
        <taxon>Gammaproteobacteria</taxon>
        <taxon>Alteromonadales</taxon>
        <taxon>Alteromonadaceae</taxon>
        <taxon>Paraglaciecola</taxon>
    </lineage>
</organism>
<proteinExistence type="predicted"/>
<accession>K6XF10</accession>
<dbReference type="AlphaFoldDB" id="K6XF10"/>
<name>K6XF10_9ALTE</name>
<comment type="caution">
    <text evidence="1">The sequence shown here is derived from an EMBL/GenBank/DDBJ whole genome shotgun (WGS) entry which is preliminary data.</text>
</comment>
<evidence type="ECO:0000313" key="1">
    <source>
        <dbReference type="EMBL" id="GAC19229.1"/>
    </source>
</evidence>
<dbReference type="STRING" id="493475.GARC_2262"/>
<dbReference type="Proteomes" id="UP000006327">
    <property type="component" value="Unassembled WGS sequence"/>
</dbReference>
<keyword evidence="2" id="KW-1185">Reference proteome</keyword>
<protein>
    <submittedName>
        <fullName evidence="1">Uncharacterized protein</fullName>
    </submittedName>
</protein>
<dbReference type="EMBL" id="BAEO01000028">
    <property type="protein sequence ID" value="GAC19229.1"/>
    <property type="molecule type" value="Genomic_DNA"/>
</dbReference>
<reference evidence="1 2" key="1">
    <citation type="journal article" date="2017" name="Antonie Van Leeuwenhoek">
        <title>Rhizobium rhizosphaerae sp. nov., a novel species isolated from rice rhizosphere.</title>
        <authorList>
            <person name="Zhao J.J."/>
            <person name="Zhang J."/>
            <person name="Zhang R.J."/>
            <person name="Zhang C.W."/>
            <person name="Yin H.Q."/>
            <person name="Zhang X.X."/>
        </authorList>
    </citation>
    <scope>NUCLEOTIDE SEQUENCE [LARGE SCALE GENOMIC DNA]</scope>
    <source>
        <strain evidence="1 2">BSs20135</strain>
    </source>
</reference>